<dbReference type="AlphaFoldDB" id="A0A9X2EC87"/>
<comment type="caution">
    <text evidence="2">The sequence shown here is derived from an EMBL/GenBank/DDBJ whole genome shotgun (WGS) entry which is preliminary data.</text>
</comment>
<keyword evidence="1" id="KW-0472">Membrane</keyword>
<proteinExistence type="predicted"/>
<dbReference type="EMBL" id="JAMRXG010000020">
    <property type="protein sequence ID" value="MCM6778197.1"/>
    <property type="molecule type" value="Genomic_DNA"/>
</dbReference>
<dbReference type="Proteomes" id="UP001139157">
    <property type="component" value="Unassembled WGS sequence"/>
</dbReference>
<feature type="transmembrane region" description="Helical" evidence="1">
    <location>
        <begin position="52"/>
        <end position="77"/>
    </location>
</feature>
<name>A0A9X2EC87_9NOCA</name>
<organism evidence="2 3">
    <name type="scientific">Nocardia pulmonis</name>
    <dbReference type="NCBI Taxonomy" id="2951408"/>
    <lineage>
        <taxon>Bacteria</taxon>
        <taxon>Bacillati</taxon>
        <taxon>Actinomycetota</taxon>
        <taxon>Actinomycetes</taxon>
        <taxon>Mycobacteriales</taxon>
        <taxon>Nocardiaceae</taxon>
        <taxon>Nocardia</taxon>
    </lineage>
</organism>
<dbReference type="RefSeq" id="WP_251917672.1">
    <property type="nucleotide sequence ID" value="NZ_JAMRXG010000020.1"/>
</dbReference>
<accession>A0A9X2EC87</accession>
<dbReference type="InterPro" id="IPR009937">
    <property type="entry name" value="Phage_holin_3_6"/>
</dbReference>
<keyword evidence="1" id="KW-0812">Transmembrane</keyword>
<keyword evidence="1" id="KW-1133">Transmembrane helix</keyword>
<evidence type="ECO:0000313" key="3">
    <source>
        <dbReference type="Proteomes" id="UP001139157"/>
    </source>
</evidence>
<evidence type="ECO:0000256" key="1">
    <source>
        <dbReference type="SAM" id="Phobius"/>
    </source>
</evidence>
<feature type="transmembrane region" description="Helical" evidence="1">
    <location>
        <begin position="83"/>
        <end position="104"/>
    </location>
</feature>
<reference evidence="2" key="1">
    <citation type="submission" date="2022-06" db="EMBL/GenBank/DDBJ databases">
        <title>Novel species in genus nocardia.</title>
        <authorList>
            <person name="Li F."/>
        </authorList>
    </citation>
    <scope>NUCLEOTIDE SEQUENCE</scope>
    <source>
        <strain evidence="2">CDC141</strain>
    </source>
</reference>
<evidence type="ECO:0000313" key="2">
    <source>
        <dbReference type="EMBL" id="MCM6778197.1"/>
    </source>
</evidence>
<gene>
    <name evidence="2" type="ORF">NDR86_32395</name>
</gene>
<protein>
    <submittedName>
        <fullName evidence="2">Phage holin family protein</fullName>
    </submittedName>
</protein>
<dbReference type="Pfam" id="PF07332">
    <property type="entry name" value="Phage_holin_3_6"/>
    <property type="match status" value="1"/>
</dbReference>
<sequence>MTDTHDSRAADSPPVAELIGNATEQLSRLVREEIRLAAIETQSKAQRFGLGAGLAGVAAMLALLGAGTLVAAAVLALALALPAWAAALIVAAALFGIALVAALAGRSGMRRAAPPIPERAVADVRRDIEVVKERSHR</sequence>
<keyword evidence="3" id="KW-1185">Reference proteome</keyword>